<reference evidence="3" key="1">
    <citation type="journal article" date="2020" name="Microb. Genom.">
        <title>Genetic diversity of clinical and environmental Mucorales isolates obtained from an investigation of mucormycosis cases among solid organ transplant recipients.</title>
        <authorList>
            <person name="Nguyen M.H."/>
            <person name="Kaul D."/>
            <person name="Muto C."/>
            <person name="Cheng S.J."/>
            <person name="Richter R.A."/>
            <person name="Bruno V.M."/>
            <person name="Liu G."/>
            <person name="Beyhan S."/>
            <person name="Sundermann A.J."/>
            <person name="Mounaud S."/>
            <person name="Pasculle A.W."/>
            <person name="Nierman W.C."/>
            <person name="Driscoll E."/>
            <person name="Cumbie R."/>
            <person name="Clancy C.J."/>
            <person name="Dupont C.L."/>
        </authorList>
    </citation>
    <scope>NUCLEOTIDE SEQUENCE</scope>
    <source>
        <strain evidence="3">GL11</strain>
    </source>
</reference>
<evidence type="ECO:0000256" key="1">
    <source>
        <dbReference type="SAM" id="MobiDB-lite"/>
    </source>
</evidence>
<dbReference type="PANTHER" id="PTHR46564:SF1">
    <property type="entry name" value="TRANSPOSASE"/>
    <property type="match status" value="1"/>
</dbReference>
<feature type="compositionally biased region" description="Basic residues" evidence="1">
    <location>
        <begin position="40"/>
        <end position="49"/>
    </location>
</feature>
<protein>
    <recommendedName>
        <fullName evidence="2">Tc1-like transposase DDE domain-containing protein</fullName>
    </recommendedName>
</protein>
<dbReference type="Gene3D" id="3.30.420.10">
    <property type="entry name" value="Ribonuclease H-like superfamily/Ribonuclease H"/>
    <property type="match status" value="1"/>
</dbReference>
<sequence>MSVAAAARKAGVKEGAARTWWKKLQENPDTFEKKNSNRQNRPKSRLREKHKQSLIELLDDNANAHIQDAVEMLTNKFEGLEIKKSRVHKFMRDECNLSMKQTTCWSETRTSKENVQKRYEWVIKRSNTDMGFSRNCIFIGEAGFDINRKASRTWAPRGQITVTTASTTKAPSHTVLDAISSVGLLNLSIRVPKQPRKVQGDRKRKNPEVSNEEVPKGTMAGHCMRFIQENLNILDDQMRGLYFIMDNAPVHKQIEDTLNKRNRDYKCVFLHPYSPEISPIEQFWALVKRKVRHEKLQDTEALQDRIIDAANEVPIEHL</sequence>
<dbReference type="OrthoDB" id="2287621at2759"/>
<keyword evidence="4" id="KW-1185">Reference proteome</keyword>
<organism evidence="3 4">
    <name type="scientific">Rhizopus oryzae</name>
    <name type="common">Mucormycosis agent</name>
    <name type="synonym">Rhizopus arrhizus var. delemar</name>
    <dbReference type="NCBI Taxonomy" id="64495"/>
    <lineage>
        <taxon>Eukaryota</taxon>
        <taxon>Fungi</taxon>
        <taxon>Fungi incertae sedis</taxon>
        <taxon>Mucoromycota</taxon>
        <taxon>Mucoromycotina</taxon>
        <taxon>Mucoromycetes</taxon>
        <taxon>Mucorales</taxon>
        <taxon>Mucorineae</taxon>
        <taxon>Rhizopodaceae</taxon>
        <taxon>Rhizopus</taxon>
    </lineage>
</organism>
<dbReference type="InterPro" id="IPR036397">
    <property type="entry name" value="RNaseH_sf"/>
</dbReference>
<dbReference type="GO" id="GO:0003676">
    <property type="term" value="F:nucleic acid binding"/>
    <property type="evidence" value="ECO:0007669"/>
    <property type="project" value="InterPro"/>
</dbReference>
<evidence type="ECO:0000259" key="2">
    <source>
        <dbReference type="Pfam" id="PF13358"/>
    </source>
</evidence>
<accession>A0A9P6X6Y1</accession>
<dbReference type="Pfam" id="PF13358">
    <property type="entry name" value="DDE_3"/>
    <property type="match status" value="1"/>
</dbReference>
<feature type="region of interest" description="Disordered" evidence="1">
    <location>
        <begin position="194"/>
        <end position="215"/>
    </location>
</feature>
<evidence type="ECO:0000313" key="4">
    <source>
        <dbReference type="Proteomes" id="UP000716291"/>
    </source>
</evidence>
<feature type="compositionally biased region" description="Basic and acidic residues" evidence="1">
    <location>
        <begin position="25"/>
        <end position="35"/>
    </location>
</feature>
<proteinExistence type="predicted"/>
<dbReference type="EMBL" id="JAANQT010001072">
    <property type="protein sequence ID" value="KAG1306750.1"/>
    <property type="molecule type" value="Genomic_DNA"/>
</dbReference>
<dbReference type="Proteomes" id="UP000716291">
    <property type="component" value="Unassembled WGS sequence"/>
</dbReference>
<dbReference type="PANTHER" id="PTHR46564">
    <property type="entry name" value="TRANSPOSASE"/>
    <property type="match status" value="1"/>
</dbReference>
<dbReference type="InterPro" id="IPR038717">
    <property type="entry name" value="Tc1-like_DDE_dom"/>
</dbReference>
<gene>
    <name evidence="3" type="ORF">G6F64_007350</name>
</gene>
<name>A0A9P6X6Y1_RHIOR</name>
<dbReference type="AlphaFoldDB" id="A0A9P6X6Y1"/>
<comment type="caution">
    <text evidence="3">The sequence shown here is derived from an EMBL/GenBank/DDBJ whole genome shotgun (WGS) entry which is preliminary data.</text>
</comment>
<feature type="domain" description="Tc1-like transposase DDE" evidence="2">
    <location>
        <begin position="218"/>
        <end position="303"/>
    </location>
</feature>
<feature type="region of interest" description="Disordered" evidence="1">
    <location>
        <begin position="25"/>
        <end position="49"/>
    </location>
</feature>
<evidence type="ECO:0000313" key="3">
    <source>
        <dbReference type="EMBL" id="KAG1306750.1"/>
    </source>
</evidence>